<evidence type="ECO:0000313" key="5">
    <source>
        <dbReference type="EMBL" id="SDO30698.1"/>
    </source>
</evidence>
<dbReference type="RefSeq" id="WP_090673660.1">
    <property type="nucleotide sequence ID" value="NZ_FNIT01000005.1"/>
</dbReference>
<protein>
    <submittedName>
        <fullName evidence="5">Ribosomal protein RSM22 (Predicted rRNA methylase)</fullName>
    </submittedName>
</protein>
<dbReference type="OrthoDB" id="9799639at2"/>
<accession>A0A1H0IH19</accession>
<dbReference type="EMBL" id="FNIT01000005">
    <property type="protein sequence ID" value="SDO30698.1"/>
    <property type="molecule type" value="Genomic_DNA"/>
</dbReference>
<evidence type="ECO:0000256" key="4">
    <source>
        <dbReference type="ARBA" id="ARBA00023014"/>
    </source>
</evidence>
<dbReference type="PANTHER" id="PTHR13184:SF5">
    <property type="entry name" value="METHYLTRANSFERASE-LIKE PROTEIN 17, MITOCHONDRIAL"/>
    <property type="match status" value="1"/>
</dbReference>
<dbReference type="GO" id="GO:0015935">
    <property type="term" value="C:small ribosomal subunit"/>
    <property type="evidence" value="ECO:0007669"/>
    <property type="project" value="TreeGrafter"/>
</dbReference>
<evidence type="ECO:0000313" key="6">
    <source>
        <dbReference type="Proteomes" id="UP000198793"/>
    </source>
</evidence>
<gene>
    <name evidence="5" type="ORF">SAMN05192530_105141</name>
</gene>
<organism evidence="5 6">
    <name type="scientific">Aureimonas jatrophae</name>
    <dbReference type="NCBI Taxonomy" id="1166073"/>
    <lineage>
        <taxon>Bacteria</taxon>
        <taxon>Pseudomonadati</taxon>
        <taxon>Pseudomonadota</taxon>
        <taxon>Alphaproteobacteria</taxon>
        <taxon>Hyphomicrobiales</taxon>
        <taxon>Aurantimonadaceae</taxon>
        <taxon>Aureimonas</taxon>
    </lineage>
</organism>
<dbReference type="PANTHER" id="PTHR13184">
    <property type="entry name" value="37S RIBOSOMAL PROTEIN S22"/>
    <property type="match status" value="1"/>
</dbReference>
<keyword evidence="4" id="KW-0411">Iron-sulfur</keyword>
<dbReference type="GO" id="GO:0003735">
    <property type="term" value="F:structural constituent of ribosome"/>
    <property type="evidence" value="ECO:0007669"/>
    <property type="project" value="TreeGrafter"/>
</dbReference>
<dbReference type="GO" id="GO:0032259">
    <property type="term" value="P:methylation"/>
    <property type="evidence" value="ECO:0007669"/>
    <property type="project" value="UniProtKB-KW"/>
</dbReference>
<keyword evidence="2" id="KW-0809">Transit peptide</keyword>
<dbReference type="InterPro" id="IPR029063">
    <property type="entry name" value="SAM-dependent_MTases_sf"/>
</dbReference>
<evidence type="ECO:0000256" key="2">
    <source>
        <dbReference type="ARBA" id="ARBA00022946"/>
    </source>
</evidence>
<keyword evidence="3" id="KW-0408">Iron</keyword>
<keyword evidence="5" id="KW-0689">Ribosomal protein</keyword>
<dbReference type="Pfam" id="PF09243">
    <property type="entry name" value="Rsm22"/>
    <property type="match status" value="1"/>
</dbReference>
<keyword evidence="5" id="KW-0808">Transferase</keyword>
<dbReference type="Proteomes" id="UP000198793">
    <property type="component" value="Unassembled WGS sequence"/>
</dbReference>
<dbReference type="AlphaFoldDB" id="A0A1H0IH19"/>
<evidence type="ECO:0000256" key="3">
    <source>
        <dbReference type="ARBA" id="ARBA00023004"/>
    </source>
</evidence>
<dbReference type="GO" id="GO:0046872">
    <property type="term" value="F:metal ion binding"/>
    <property type="evidence" value="ECO:0007669"/>
    <property type="project" value="UniProtKB-KW"/>
</dbReference>
<keyword evidence="1" id="KW-0479">Metal-binding</keyword>
<evidence type="ECO:0000256" key="1">
    <source>
        <dbReference type="ARBA" id="ARBA00022723"/>
    </source>
</evidence>
<dbReference type="InterPro" id="IPR015324">
    <property type="entry name" value="Ribosomal_Rsm22-like"/>
</dbReference>
<name>A0A1H0IH19_9HYPH</name>
<reference evidence="5 6" key="1">
    <citation type="submission" date="2016-10" db="EMBL/GenBank/DDBJ databases">
        <authorList>
            <person name="de Groot N.N."/>
        </authorList>
    </citation>
    <scope>NUCLEOTIDE SEQUENCE [LARGE SCALE GENOMIC DNA]</scope>
    <source>
        <strain evidence="6">L7-484,KACC 16230,DSM 25025</strain>
    </source>
</reference>
<keyword evidence="5" id="KW-0687">Ribonucleoprotein</keyword>
<dbReference type="GO" id="GO:0008168">
    <property type="term" value="F:methyltransferase activity"/>
    <property type="evidence" value="ECO:0007669"/>
    <property type="project" value="UniProtKB-KW"/>
</dbReference>
<keyword evidence="5" id="KW-0489">Methyltransferase</keyword>
<sequence length="319" mass="34416">MELPVTLRARIDALLTGRPIADLAEASGRLTQRYRAETRDGSFHLHDDRAAAAYVAARLPATFAAVRAALEAVAQARPDLAPASLLDAGAGPGTALWAAVDVFGTLGAAELLEASPAIRDVGERLCEGAFAFQPTWRAADLLADPTGEPADLVTLSYVLDELPPARIGPLCDVLWSRTRRALVVVEPGTPAGWRRILAVRDQLLAQGAHVGAPCAHEAACPIREPDWCHFAQRVARSRVHLRTKGAEVPFEDEKFSYVALLRDAPDARAARVLAPPRGGSGKVHLKLCRPDGSAAEELVTRRDGERFRRARRLDWGDGF</sequence>
<keyword evidence="6" id="KW-1185">Reference proteome</keyword>
<proteinExistence type="predicted"/>
<dbReference type="SUPFAM" id="SSF53335">
    <property type="entry name" value="S-adenosyl-L-methionine-dependent methyltransferases"/>
    <property type="match status" value="1"/>
</dbReference>
<dbReference type="InterPro" id="IPR052571">
    <property type="entry name" value="Mt_RNA_Methyltransferase"/>
</dbReference>
<dbReference type="GO" id="GO:0006412">
    <property type="term" value="P:translation"/>
    <property type="evidence" value="ECO:0007669"/>
    <property type="project" value="InterPro"/>
</dbReference>
<dbReference type="GO" id="GO:0051536">
    <property type="term" value="F:iron-sulfur cluster binding"/>
    <property type="evidence" value="ECO:0007669"/>
    <property type="project" value="UniProtKB-KW"/>
</dbReference>
<dbReference type="STRING" id="1166073.SAMN05192530_105141"/>
<dbReference type="Gene3D" id="3.40.50.150">
    <property type="entry name" value="Vaccinia Virus protein VP39"/>
    <property type="match status" value="1"/>
</dbReference>